<organism evidence="2 3">
    <name type="scientific">Leifsonia naganoensis</name>
    <dbReference type="NCBI Taxonomy" id="150025"/>
    <lineage>
        <taxon>Bacteria</taxon>
        <taxon>Bacillati</taxon>
        <taxon>Actinomycetota</taxon>
        <taxon>Actinomycetes</taxon>
        <taxon>Micrococcales</taxon>
        <taxon>Microbacteriaceae</taxon>
        <taxon>Leifsonia</taxon>
    </lineage>
</organism>
<dbReference type="Proteomes" id="UP000521075">
    <property type="component" value="Unassembled WGS sequence"/>
</dbReference>
<proteinExistence type="predicted"/>
<accession>A0A853DUJ1</accession>
<evidence type="ECO:0000313" key="3">
    <source>
        <dbReference type="Proteomes" id="UP000521075"/>
    </source>
</evidence>
<dbReference type="EMBL" id="JACCHJ010000001">
    <property type="protein sequence ID" value="NYK11403.1"/>
    <property type="molecule type" value="Genomic_DNA"/>
</dbReference>
<comment type="caution">
    <text evidence="2">The sequence shown here is derived from an EMBL/GenBank/DDBJ whole genome shotgun (WGS) entry which is preliminary data.</text>
</comment>
<dbReference type="RefSeq" id="WP_179701888.1">
    <property type="nucleotide sequence ID" value="NZ_BAAAHA010000001.1"/>
</dbReference>
<evidence type="ECO:0000313" key="2">
    <source>
        <dbReference type="EMBL" id="NYK11403.1"/>
    </source>
</evidence>
<dbReference type="AlphaFoldDB" id="A0A853DUJ1"/>
<name>A0A853DUJ1_9MICO</name>
<reference evidence="2 3" key="1">
    <citation type="submission" date="2020-07" db="EMBL/GenBank/DDBJ databases">
        <title>Sequencing the genomes of 1000 actinobacteria strains.</title>
        <authorList>
            <person name="Klenk H.-P."/>
        </authorList>
    </citation>
    <scope>NUCLEOTIDE SEQUENCE [LARGE SCALE GENOMIC DNA]</scope>
    <source>
        <strain evidence="2 3">DSM 15166</strain>
    </source>
</reference>
<protein>
    <submittedName>
        <fullName evidence="2">Uncharacterized protein</fullName>
    </submittedName>
</protein>
<feature type="compositionally biased region" description="Basic and acidic residues" evidence="1">
    <location>
        <begin position="7"/>
        <end position="16"/>
    </location>
</feature>
<keyword evidence="3" id="KW-1185">Reference proteome</keyword>
<sequence>MDAATSLDRRRGEGVRRSQMRRRVMQASTVDPRTISAALEPDAYRVYFHDADGASDEWRLTEAASVVECLEWADRHADDRTYVLYVEIPRTGGERLLARLAGTDPNET</sequence>
<evidence type="ECO:0000256" key="1">
    <source>
        <dbReference type="SAM" id="MobiDB-lite"/>
    </source>
</evidence>
<gene>
    <name evidence="2" type="ORF">HNR14_003284</name>
</gene>
<feature type="region of interest" description="Disordered" evidence="1">
    <location>
        <begin position="1"/>
        <end position="27"/>
    </location>
</feature>